<sequence length="59" mass="6748">MADNSIALKTHVENMEKERQMLAVRLEITRDPVSNTIQLSNLAGYLALVLFPLNHENKR</sequence>
<keyword evidence="2" id="KW-1185">Reference proteome</keyword>
<dbReference type="RefSeq" id="XP_009172243.1">
    <property type="nucleotide sequence ID" value="XM_009173979.1"/>
</dbReference>
<dbReference type="EMBL" id="KL596826">
    <property type="protein sequence ID" value="KER24024.1"/>
    <property type="molecule type" value="Genomic_DNA"/>
</dbReference>
<dbReference type="Proteomes" id="UP000054324">
    <property type="component" value="Unassembled WGS sequence"/>
</dbReference>
<dbReference type="GeneID" id="20328680"/>
<accession>A0A075A923</accession>
<evidence type="ECO:0000313" key="1">
    <source>
        <dbReference type="EMBL" id="KER24024.1"/>
    </source>
</evidence>
<protein>
    <submittedName>
        <fullName evidence="1">Uncharacterized protein</fullName>
    </submittedName>
</protein>
<dbReference type="AlphaFoldDB" id="A0A075A923"/>
<dbReference type="CTD" id="20328680"/>
<reference evidence="1 2" key="1">
    <citation type="submission" date="2013-11" db="EMBL/GenBank/DDBJ databases">
        <title>Opisthorchis viverrini - life in the bile duct.</title>
        <authorList>
            <person name="Young N.D."/>
            <person name="Nagarajan N."/>
            <person name="Lin S.J."/>
            <person name="Korhonen P.K."/>
            <person name="Jex A.R."/>
            <person name="Hall R.S."/>
            <person name="Safavi-Hemami H."/>
            <person name="Kaewkong W."/>
            <person name="Bertrand D."/>
            <person name="Gao S."/>
            <person name="Seet Q."/>
            <person name="Wongkham S."/>
            <person name="Teh B.T."/>
            <person name="Wongkham C."/>
            <person name="Intapan P.M."/>
            <person name="Maleewong W."/>
            <person name="Yang X."/>
            <person name="Hu M."/>
            <person name="Wang Z."/>
            <person name="Hofmann A."/>
            <person name="Sternberg P.W."/>
            <person name="Tan P."/>
            <person name="Wang J."/>
            <person name="Gasser R.B."/>
        </authorList>
    </citation>
    <scope>NUCLEOTIDE SEQUENCE [LARGE SCALE GENOMIC DNA]</scope>
</reference>
<organism evidence="1 2">
    <name type="scientific">Opisthorchis viverrini</name>
    <name type="common">Southeast Asian liver fluke</name>
    <dbReference type="NCBI Taxonomy" id="6198"/>
    <lineage>
        <taxon>Eukaryota</taxon>
        <taxon>Metazoa</taxon>
        <taxon>Spiralia</taxon>
        <taxon>Lophotrochozoa</taxon>
        <taxon>Platyhelminthes</taxon>
        <taxon>Trematoda</taxon>
        <taxon>Digenea</taxon>
        <taxon>Opisthorchiida</taxon>
        <taxon>Opisthorchiata</taxon>
        <taxon>Opisthorchiidae</taxon>
        <taxon>Opisthorchis</taxon>
    </lineage>
</organism>
<gene>
    <name evidence="1" type="ORF">T265_14514</name>
</gene>
<name>A0A075A923_OPIVI</name>
<feature type="non-terminal residue" evidence="1">
    <location>
        <position position="59"/>
    </location>
</feature>
<evidence type="ECO:0000313" key="2">
    <source>
        <dbReference type="Proteomes" id="UP000054324"/>
    </source>
</evidence>
<proteinExistence type="predicted"/>
<dbReference type="KEGG" id="ovi:T265_14514"/>